<feature type="compositionally biased region" description="Polar residues" evidence="1">
    <location>
        <begin position="11"/>
        <end position="30"/>
    </location>
</feature>
<name>A0A0B6ZRB4_9EUPU</name>
<feature type="region of interest" description="Disordered" evidence="1">
    <location>
        <begin position="1"/>
        <end position="30"/>
    </location>
</feature>
<dbReference type="AlphaFoldDB" id="A0A0B6ZRB4"/>
<protein>
    <submittedName>
        <fullName evidence="2">Uncharacterized protein</fullName>
    </submittedName>
</protein>
<sequence>EINDQEVGYPSTLSSSSEQALNSGDNTQQGDFSHLEQIDFKLIDDKQEEQRYGMYTRSNTFCPEFTDLPHASMISYSGHSSREDIVSGIHKFNQLDTRYQQILNKNSSQSQSRHLDVYKDIKQSVMQAHDTQITCEHIQSPLKLIMDQVHQQKQCLVSECPAECHNQTMSSEGRTLDMYIETVTADDATVGNKSH</sequence>
<feature type="non-terminal residue" evidence="2">
    <location>
        <position position="1"/>
    </location>
</feature>
<evidence type="ECO:0000256" key="1">
    <source>
        <dbReference type="SAM" id="MobiDB-lite"/>
    </source>
</evidence>
<feature type="non-terminal residue" evidence="2">
    <location>
        <position position="195"/>
    </location>
</feature>
<reference evidence="2" key="1">
    <citation type="submission" date="2014-12" db="EMBL/GenBank/DDBJ databases">
        <title>Insight into the proteome of Arion vulgaris.</title>
        <authorList>
            <person name="Aradska J."/>
            <person name="Bulat T."/>
            <person name="Smidak R."/>
            <person name="Sarate P."/>
            <person name="Gangsoo J."/>
            <person name="Sialana F."/>
            <person name="Bilban M."/>
            <person name="Lubec G."/>
        </authorList>
    </citation>
    <scope>NUCLEOTIDE SEQUENCE</scope>
    <source>
        <tissue evidence="2">Skin</tissue>
    </source>
</reference>
<evidence type="ECO:0000313" key="2">
    <source>
        <dbReference type="EMBL" id="CEK70361.1"/>
    </source>
</evidence>
<dbReference type="EMBL" id="HACG01023496">
    <property type="protein sequence ID" value="CEK70361.1"/>
    <property type="molecule type" value="Transcribed_RNA"/>
</dbReference>
<proteinExistence type="predicted"/>
<accession>A0A0B6ZRB4</accession>
<organism evidence="2">
    <name type="scientific">Arion vulgaris</name>
    <dbReference type="NCBI Taxonomy" id="1028688"/>
    <lineage>
        <taxon>Eukaryota</taxon>
        <taxon>Metazoa</taxon>
        <taxon>Spiralia</taxon>
        <taxon>Lophotrochozoa</taxon>
        <taxon>Mollusca</taxon>
        <taxon>Gastropoda</taxon>
        <taxon>Heterobranchia</taxon>
        <taxon>Euthyneura</taxon>
        <taxon>Panpulmonata</taxon>
        <taxon>Eupulmonata</taxon>
        <taxon>Stylommatophora</taxon>
        <taxon>Helicina</taxon>
        <taxon>Arionoidea</taxon>
        <taxon>Arionidae</taxon>
        <taxon>Arion</taxon>
    </lineage>
</organism>
<gene>
    <name evidence="2" type="primary">ORF73817</name>
</gene>